<dbReference type="GO" id="GO:0034587">
    <property type="term" value="P:piRNA processing"/>
    <property type="evidence" value="ECO:0007669"/>
    <property type="project" value="EnsemblMetazoa"/>
</dbReference>
<dbReference type="InterPro" id="IPR019734">
    <property type="entry name" value="TPR_rpt"/>
</dbReference>
<dbReference type="GO" id="GO:0006457">
    <property type="term" value="P:protein folding"/>
    <property type="evidence" value="ECO:0007669"/>
    <property type="project" value="TreeGrafter"/>
</dbReference>
<dbReference type="GO" id="GO:0003755">
    <property type="term" value="F:peptidyl-prolyl cis-trans isomerase activity"/>
    <property type="evidence" value="ECO:0007669"/>
    <property type="project" value="InterPro"/>
</dbReference>
<dbReference type="SMART" id="SM00028">
    <property type="entry name" value="TPR"/>
    <property type="match status" value="2"/>
</dbReference>
<keyword evidence="5" id="KW-0413">Isomerase</keyword>
<evidence type="ECO:0000313" key="5">
    <source>
        <dbReference type="EMBL" id="EDV39127.1"/>
    </source>
</evidence>
<keyword evidence="1" id="KW-0802">TPR repeat</keyword>
<dbReference type="PANTHER" id="PTHR11071:SF497">
    <property type="entry name" value="CYCLOPHILIN 40, ISOFORM A"/>
    <property type="match status" value="1"/>
</dbReference>
<dbReference type="PANTHER" id="PTHR11071">
    <property type="entry name" value="PEPTIDYL-PROLYL CIS-TRANS ISOMERASE"/>
    <property type="match status" value="1"/>
</dbReference>
<keyword evidence="6" id="KW-1185">Reference proteome</keyword>
<feature type="domain" description="PPIase cyclophilin-type" evidence="4">
    <location>
        <begin position="50"/>
        <end position="214"/>
    </location>
</feature>
<dbReference type="GO" id="GO:0101031">
    <property type="term" value="C:protein folding chaperone complex"/>
    <property type="evidence" value="ECO:0007669"/>
    <property type="project" value="EnsemblMetazoa"/>
</dbReference>
<proteinExistence type="predicted"/>
<accession>B3MAB3</accession>
<feature type="repeat" description="TPR" evidence="1">
    <location>
        <begin position="352"/>
        <end position="385"/>
    </location>
</feature>
<dbReference type="InterPro" id="IPR011990">
    <property type="entry name" value="TPR-like_helical_dom_sf"/>
</dbReference>
<dbReference type="KEGG" id="dan:6507771"/>
<dbReference type="FunFam" id="2.40.100.10:FF:000044">
    <property type="entry name" value="Cyclophilin 40"/>
    <property type="match status" value="1"/>
</dbReference>
<dbReference type="GO" id="GO:0005739">
    <property type="term" value="C:mitochondrion"/>
    <property type="evidence" value="ECO:0007669"/>
    <property type="project" value="TreeGrafter"/>
</dbReference>
<dbReference type="eggNOG" id="KOG0546">
    <property type="taxonomic scope" value="Eukaryota"/>
</dbReference>
<dbReference type="InterPro" id="IPR029000">
    <property type="entry name" value="Cyclophilin-like_dom_sf"/>
</dbReference>
<feature type="compositionally biased region" description="Polar residues" evidence="3">
    <location>
        <begin position="8"/>
        <end position="20"/>
    </location>
</feature>
<evidence type="ECO:0000313" key="6">
    <source>
        <dbReference type="Proteomes" id="UP000007801"/>
    </source>
</evidence>
<dbReference type="Proteomes" id="UP000007801">
    <property type="component" value="Unassembled WGS sequence"/>
</dbReference>
<dbReference type="Gene3D" id="2.40.100.10">
    <property type="entry name" value="Cyclophilin-like"/>
    <property type="match status" value="1"/>
</dbReference>
<dbReference type="Pfam" id="PF00160">
    <property type="entry name" value="Pro_isomerase"/>
    <property type="match status" value="1"/>
</dbReference>
<dbReference type="InParanoid" id="B3MAB3"/>
<dbReference type="CTD" id="39121"/>
<sequence>MEDPNGHALSSSETDLAVQSSAQKLDGATNETIGYGRLLKPVKADNPIVYMDINIGKEDAGRLIIELRRDVVPRTAENFRALCTGECGVGKMGKPLHYKGTKFHRIKRVFAVQSGDVVNNDGTSGESIYGPVFEDENFELNHNDEGVVSMANYGKPNSNNSQFFITAVGCENLNGINVVVGRVLRGLGIVAEMEQNCNDEGDPTAEIVIRNCGELAPGEDWGIECCDETKDKLPPYPQDWNRKNDKFSSDAVVELLTGIRQSGNHFYQLGRYHEARAKYRKASRYYLYLNKQFGWQQLNHFKKHLGDADLRKIDAFSVVNNINAAAVDLKLGNYASAKYDCSEAIRLDPKCSKAFYRRGQAQRGLKNYEEAINDLKEAHRLLPENKQIVNELNSTKQLLAEYNRQQRNALKNLFA</sequence>
<dbReference type="HOGENOM" id="CLU_012062_37_3_1"/>
<evidence type="ECO:0000259" key="4">
    <source>
        <dbReference type="PROSITE" id="PS50072"/>
    </source>
</evidence>
<protein>
    <recommendedName>
        <fullName evidence="4">PPIase cyclophilin-type domain-containing protein</fullName>
    </recommendedName>
</protein>
<dbReference type="Pfam" id="PF00515">
    <property type="entry name" value="TPR_1"/>
    <property type="match status" value="1"/>
</dbReference>
<dbReference type="SMR" id="B3MAB3"/>
<dbReference type="GO" id="GO:0140991">
    <property type="term" value="P:piRNA-mediated gene silencing by mRNA destabilization"/>
    <property type="evidence" value="ECO:0007669"/>
    <property type="project" value="EnsemblMetazoa"/>
</dbReference>
<dbReference type="FunCoup" id="B3MAB3">
    <property type="interactions" value="2163"/>
</dbReference>
<dbReference type="SUPFAM" id="SSF50891">
    <property type="entry name" value="Cyclophilin-like"/>
    <property type="match status" value="1"/>
</dbReference>
<feature type="region of interest" description="Disordered" evidence="3">
    <location>
        <begin position="1"/>
        <end position="20"/>
    </location>
</feature>
<dbReference type="GO" id="GO:0007283">
    <property type="term" value="P:spermatogenesis"/>
    <property type="evidence" value="ECO:0007669"/>
    <property type="project" value="EnsemblMetazoa"/>
</dbReference>
<name>B3MAB3_DROAN</name>
<evidence type="ECO:0000256" key="3">
    <source>
        <dbReference type="SAM" id="MobiDB-lite"/>
    </source>
</evidence>
<dbReference type="STRING" id="7217.B3MAB3"/>
<dbReference type="GO" id="GO:0070922">
    <property type="term" value="P:RISC complex assembly"/>
    <property type="evidence" value="ECO:0007669"/>
    <property type="project" value="EnsemblMetazoa"/>
</dbReference>
<dbReference type="GO" id="GO:0016018">
    <property type="term" value="F:cyclosporin A binding"/>
    <property type="evidence" value="ECO:0007669"/>
    <property type="project" value="TreeGrafter"/>
</dbReference>
<evidence type="ECO:0000256" key="1">
    <source>
        <dbReference type="PROSITE-ProRule" id="PRU00339"/>
    </source>
</evidence>
<reference evidence="5 6" key="1">
    <citation type="journal article" date="2007" name="Nature">
        <title>Evolution of genes and genomes on the Drosophila phylogeny.</title>
        <authorList>
            <consortium name="Drosophila 12 Genomes Consortium"/>
            <person name="Clark A.G."/>
            <person name="Eisen M.B."/>
            <person name="Smith D.R."/>
            <person name="Bergman C.M."/>
            <person name="Oliver B."/>
            <person name="Markow T.A."/>
            <person name="Kaufman T.C."/>
            <person name="Kellis M."/>
            <person name="Gelbart W."/>
            <person name="Iyer V.N."/>
            <person name="Pollard D.A."/>
            <person name="Sackton T.B."/>
            <person name="Larracuente A.M."/>
            <person name="Singh N.D."/>
            <person name="Abad J.P."/>
            <person name="Abt D.N."/>
            <person name="Adryan B."/>
            <person name="Aguade M."/>
            <person name="Akashi H."/>
            <person name="Anderson W.W."/>
            <person name="Aquadro C.F."/>
            <person name="Ardell D.H."/>
            <person name="Arguello R."/>
            <person name="Artieri C.G."/>
            <person name="Barbash D.A."/>
            <person name="Barker D."/>
            <person name="Barsanti P."/>
            <person name="Batterham P."/>
            <person name="Batzoglou S."/>
            <person name="Begun D."/>
            <person name="Bhutkar A."/>
            <person name="Blanco E."/>
            <person name="Bosak S.A."/>
            <person name="Bradley R.K."/>
            <person name="Brand A.D."/>
            <person name="Brent M.R."/>
            <person name="Brooks A.N."/>
            <person name="Brown R.H."/>
            <person name="Butlin R.K."/>
            <person name="Caggese C."/>
            <person name="Calvi B.R."/>
            <person name="Bernardo de Carvalho A."/>
            <person name="Caspi A."/>
            <person name="Castrezana S."/>
            <person name="Celniker S.E."/>
            <person name="Chang J.L."/>
            <person name="Chapple C."/>
            <person name="Chatterji S."/>
            <person name="Chinwalla A."/>
            <person name="Civetta A."/>
            <person name="Clifton S.W."/>
            <person name="Comeron J.M."/>
            <person name="Costello J.C."/>
            <person name="Coyne J.A."/>
            <person name="Daub J."/>
            <person name="David R.G."/>
            <person name="Delcher A.L."/>
            <person name="Delehaunty K."/>
            <person name="Do C.B."/>
            <person name="Ebling H."/>
            <person name="Edwards K."/>
            <person name="Eickbush T."/>
            <person name="Evans J.D."/>
            <person name="Filipski A."/>
            <person name="Findeiss S."/>
            <person name="Freyhult E."/>
            <person name="Fulton L."/>
            <person name="Fulton R."/>
            <person name="Garcia A.C."/>
            <person name="Gardiner A."/>
            <person name="Garfield D.A."/>
            <person name="Garvin B.E."/>
            <person name="Gibson G."/>
            <person name="Gilbert D."/>
            <person name="Gnerre S."/>
            <person name="Godfrey J."/>
            <person name="Good R."/>
            <person name="Gotea V."/>
            <person name="Gravely B."/>
            <person name="Greenberg A.J."/>
            <person name="Griffiths-Jones S."/>
            <person name="Gross S."/>
            <person name="Guigo R."/>
            <person name="Gustafson E.A."/>
            <person name="Haerty W."/>
            <person name="Hahn M.W."/>
            <person name="Halligan D.L."/>
            <person name="Halpern A.L."/>
            <person name="Halter G.M."/>
            <person name="Han M.V."/>
            <person name="Heger A."/>
            <person name="Hillier L."/>
            <person name="Hinrichs A.S."/>
            <person name="Holmes I."/>
            <person name="Hoskins R.A."/>
            <person name="Hubisz M.J."/>
            <person name="Hultmark D."/>
            <person name="Huntley M.A."/>
            <person name="Jaffe D.B."/>
            <person name="Jagadeeshan S."/>
            <person name="Jeck W.R."/>
            <person name="Johnson J."/>
            <person name="Jones C.D."/>
            <person name="Jordan W.C."/>
            <person name="Karpen G.H."/>
            <person name="Kataoka E."/>
            <person name="Keightley P.D."/>
            <person name="Kheradpour P."/>
            <person name="Kirkness E.F."/>
            <person name="Koerich L.B."/>
            <person name="Kristiansen K."/>
            <person name="Kudrna D."/>
            <person name="Kulathinal R.J."/>
            <person name="Kumar S."/>
            <person name="Kwok R."/>
            <person name="Lander E."/>
            <person name="Langley C.H."/>
            <person name="Lapoint R."/>
            <person name="Lazzaro B.P."/>
            <person name="Lee S.J."/>
            <person name="Levesque L."/>
            <person name="Li R."/>
            <person name="Lin C.F."/>
            <person name="Lin M.F."/>
            <person name="Lindblad-Toh K."/>
            <person name="Llopart A."/>
            <person name="Long M."/>
            <person name="Low L."/>
            <person name="Lozovsky E."/>
            <person name="Lu J."/>
            <person name="Luo M."/>
            <person name="Machado C.A."/>
            <person name="Makalowski W."/>
            <person name="Marzo M."/>
            <person name="Matsuda M."/>
            <person name="Matzkin L."/>
            <person name="McAllister B."/>
            <person name="McBride C.S."/>
            <person name="McKernan B."/>
            <person name="McKernan K."/>
            <person name="Mendez-Lago M."/>
            <person name="Minx P."/>
            <person name="Mollenhauer M.U."/>
            <person name="Montooth K."/>
            <person name="Mount S.M."/>
            <person name="Mu X."/>
            <person name="Myers E."/>
            <person name="Negre B."/>
            <person name="Newfeld S."/>
            <person name="Nielsen R."/>
            <person name="Noor M.A."/>
            <person name="O'Grady P."/>
            <person name="Pachter L."/>
            <person name="Papaceit M."/>
            <person name="Parisi M.J."/>
            <person name="Parisi M."/>
            <person name="Parts L."/>
            <person name="Pedersen J.S."/>
            <person name="Pesole G."/>
            <person name="Phillippy A.M."/>
            <person name="Ponting C.P."/>
            <person name="Pop M."/>
            <person name="Porcelli D."/>
            <person name="Powell J.R."/>
            <person name="Prohaska S."/>
            <person name="Pruitt K."/>
            <person name="Puig M."/>
            <person name="Quesneville H."/>
            <person name="Ram K.R."/>
            <person name="Rand D."/>
            <person name="Rasmussen M.D."/>
            <person name="Reed L.K."/>
            <person name="Reenan R."/>
            <person name="Reily A."/>
            <person name="Remington K.A."/>
            <person name="Rieger T.T."/>
            <person name="Ritchie M.G."/>
            <person name="Robin C."/>
            <person name="Rogers Y.H."/>
            <person name="Rohde C."/>
            <person name="Rozas J."/>
            <person name="Rubenfield M.J."/>
            <person name="Ruiz A."/>
            <person name="Russo S."/>
            <person name="Salzberg S.L."/>
            <person name="Sanchez-Gracia A."/>
            <person name="Saranga D.J."/>
            <person name="Sato H."/>
            <person name="Schaeffer S.W."/>
            <person name="Schatz M.C."/>
            <person name="Schlenke T."/>
            <person name="Schwartz R."/>
            <person name="Segarra C."/>
            <person name="Singh R.S."/>
            <person name="Sirot L."/>
            <person name="Sirota M."/>
            <person name="Sisneros N.B."/>
            <person name="Smith C.D."/>
            <person name="Smith T.F."/>
            <person name="Spieth J."/>
            <person name="Stage D.E."/>
            <person name="Stark A."/>
            <person name="Stephan W."/>
            <person name="Strausberg R.L."/>
            <person name="Strempel S."/>
            <person name="Sturgill D."/>
            <person name="Sutton G."/>
            <person name="Sutton G.G."/>
            <person name="Tao W."/>
            <person name="Teichmann S."/>
            <person name="Tobari Y.N."/>
            <person name="Tomimura Y."/>
            <person name="Tsolas J.M."/>
            <person name="Valente V.L."/>
            <person name="Venter E."/>
            <person name="Venter J.C."/>
            <person name="Vicario S."/>
            <person name="Vieira F.G."/>
            <person name="Vilella A.J."/>
            <person name="Villasante A."/>
            <person name="Walenz B."/>
            <person name="Wang J."/>
            <person name="Wasserman M."/>
            <person name="Watts T."/>
            <person name="Wilson D."/>
            <person name="Wilson R.K."/>
            <person name="Wing R.A."/>
            <person name="Wolfner M.F."/>
            <person name="Wong A."/>
            <person name="Wong G.K."/>
            <person name="Wu C.I."/>
            <person name="Wu G."/>
            <person name="Yamamoto D."/>
            <person name="Yang H.P."/>
            <person name="Yang S.P."/>
            <person name="Yorke J.A."/>
            <person name="Yoshida K."/>
            <person name="Zdobnov E."/>
            <person name="Zhang P."/>
            <person name="Zhang Y."/>
            <person name="Zimin A.V."/>
            <person name="Baldwin J."/>
            <person name="Abdouelleil A."/>
            <person name="Abdulkadir J."/>
            <person name="Abebe A."/>
            <person name="Abera B."/>
            <person name="Abreu J."/>
            <person name="Acer S.C."/>
            <person name="Aftuck L."/>
            <person name="Alexander A."/>
            <person name="An P."/>
            <person name="Anderson E."/>
            <person name="Anderson S."/>
            <person name="Arachi H."/>
            <person name="Azer M."/>
            <person name="Bachantsang P."/>
            <person name="Barry A."/>
            <person name="Bayul T."/>
            <person name="Berlin A."/>
            <person name="Bessette D."/>
            <person name="Bloom T."/>
            <person name="Blye J."/>
            <person name="Boguslavskiy L."/>
            <person name="Bonnet C."/>
            <person name="Boukhgalter B."/>
            <person name="Bourzgui I."/>
            <person name="Brown A."/>
            <person name="Cahill P."/>
            <person name="Channer S."/>
            <person name="Cheshatsang Y."/>
            <person name="Chuda L."/>
            <person name="Citroen M."/>
            <person name="Collymore A."/>
            <person name="Cooke P."/>
            <person name="Costello M."/>
            <person name="D'Aco K."/>
            <person name="Daza R."/>
            <person name="De Haan G."/>
            <person name="DeGray S."/>
            <person name="DeMaso C."/>
            <person name="Dhargay N."/>
            <person name="Dooley K."/>
            <person name="Dooley E."/>
            <person name="Doricent M."/>
            <person name="Dorje P."/>
            <person name="Dorjee K."/>
            <person name="Dupes A."/>
            <person name="Elong R."/>
            <person name="Falk J."/>
            <person name="Farina A."/>
            <person name="Faro S."/>
            <person name="Ferguson D."/>
            <person name="Fisher S."/>
            <person name="Foley C.D."/>
            <person name="Franke A."/>
            <person name="Friedrich D."/>
            <person name="Gadbois L."/>
            <person name="Gearin G."/>
            <person name="Gearin C.R."/>
            <person name="Giannoukos G."/>
            <person name="Goode T."/>
            <person name="Graham J."/>
            <person name="Grandbois E."/>
            <person name="Grewal S."/>
            <person name="Gyaltsen K."/>
            <person name="Hafez N."/>
            <person name="Hagos B."/>
            <person name="Hall J."/>
            <person name="Henson C."/>
            <person name="Hollinger A."/>
            <person name="Honan T."/>
            <person name="Huard M.D."/>
            <person name="Hughes L."/>
            <person name="Hurhula B."/>
            <person name="Husby M.E."/>
            <person name="Kamat A."/>
            <person name="Kanga B."/>
            <person name="Kashin S."/>
            <person name="Khazanovich D."/>
            <person name="Kisner P."/>
            <person name="Lance K."/>
            <person name="Lara M."/>
            <person name="Lee W."/>
            <person name="Lennon N."/>
            <person name="Letendre F."/>
            <person name="LeVine R."/>
            <person name="Lipovsky A."/>
            <person name="Liu X."/>
            <person name="Liu J."/>
            <person name="Liu S."/>
            <person name="Lokyitsang T."/>
            <person name="Lokyitsang Y."/>
            <person name="Lubonja R."/>
            <person name="Lui A."/>
            <person name="MacDonald P."/>
            <person name="Magnisalis V."/>
            <person name="Maru K."/>
            <person name="Matthews C."/>
            <person name="McCusker W."/>
            <person name="McDonough S."/>
            <person name="Mehta T."/>
            <person name="Meldrim J."/>
            <person name="Meneus L."/>
            <person name="Mihai O."/>
            <person name="Mihalev A."/>
            <person name="Mihova T."/>
            <person name="Mittelman R."/>
            <person name="Mlenga V."/>
            <person name="Montmayeur A."/>
            <person name="Mulrain L."/>
            <person name="Navidi A."/>
            <person name="Naylor J."/>
            <person name="Negash T."/>
            <person name="Nguyen T."/>
            <person name="Nguyen N."/>
            <person name="Nicol R."/>
            <person name="Norbu C."/>
            <person name="Norbu N."/>
            <person name="Novod N."/>
            <person name="O'Neill B."/>
            <person name="Osman S."/>
            <person name="Markiewicz E."/>
            <person name="Oyono O.L."/>
            <person name="Patti C."/>
            <person name="Phunkhang P."/>
            <person name="Pierre F."/>
            <person name="Priest M."/>
            <person name="Raghuraman S."/>
            <person name="Rege F."/>
            <person name="Reyes R."/>
            <person name="Rise C."/>
            <person name="Rogov P."/>
            <person name="Ross K."/>
            <person name="Ryan E."/>
            <person name="Settipalli S."/>
            <person name="Shea T."/>
            <person name="Sherpa N."/>
            <person name="Shi L."/>
            <person name="Shih D."/>
            <person name="Sparrow T."/>
            <person name="Spaulding J."/>
            <person name="Stalker J."/>
            <person name="Stange-Thomann N."/>
            <person name="Stavropoulos S."/>
            <person name="Stone C."/>
            <person name="Strader C."/>
            <person name="Tesfaye S."/>
            <person name="Thomson T."/>
            <person name="Thoulutsang Y."/>
            <person name="Thoulutsang D."/>
            <person name="Topham K."/>
            <person name="Topping I."/>
            <person name="Tsamla T."/>
            <person name="Vassiliev H."/>
            <person name="Vo A."/>
            <person name="Wangchuk T."/>
            <person name="Wangdi T."/>
            <person name="Weiand M."/>
            <person name="Wilkinson J."/>
            <person name="Wilson A."/>
            <person name="Yadav S."/>
            <person name="Young G."/>
            <person name="Yu Q."/>
            <person name="Zembek L."/>
            <person name="Zhong D."/>
            <person name="Zimmer A."/>
            <person name="Zwirko Z."/>
            <person name="Jaffe D.B."/>
            <person name="Alvarez P."/>
            <person name="Brockman W."/>
            <person name="Butler J."/>
            <person name="Chin C."/>
            <person name="Gnerre S."/>
            <person name="Grabherr M."/>
            <person name="Kleber M."/>
            <person name="Mauceli E."/>
            <person name="MacCallum I."/>
        </authorList>
    </citation>
    <scope>NUCLEOTIDE SEQUENCE [LARGE SCALE GENOMIC DNA]</scope>
    <source>
        <strain evidence="6">Tucson 14024-0371.13</strain>
    </source>
</reference>
<dbReference type="GeneID" id="6507771"/>
<feature type="coiled-coil region" evidence="2">
    <location>
        <begin position="358"/>
        <end position="412"/>
    </location>
</feature>
<dbReference type="Gene3D" id="1.25.40.10">
    <property type="entry name" value="Tetratricopeptide repeat domain"/>
    <property type="match status" value="1"/>
</dbReference>
<dbReference type="InterPro" id="IPR002130">
    <property type="entry name" value="Cyclophilin-type_PPIase_dom"/>
</dbReference>
<evidence type="ECO:0000256" key="2">
    <source>
        <dbReference type="SAM" id="Coils"/>
    </source>
</evidence>
<dbReference type="SUPFAM" id="SSF48452">
    <property type="entry name" value="TPR-like"/>
    <property type="match status" value="1"/>
</dbReference>
<keyword evidence="2" id="KW-0175">Coiled coil</keyword>
<organism evidence="5 6">
    <name type="scientific">Drosophila ananassae</name>
    <name type="common">Fruit fly</name>
    <dbReference type="NCBI Taxonomy" id="7217"/>
    <lineage>
        <taxon>Eukaryota</taxon>
        <taxon>Metazoa</taxon>
        <taxon>Ecdysozoa</taxon>
        <taxon>Arthropoda</taxon>
        <taxon>Hexapoda</taxon>
        <taxon>Insecta</taxon>
        <taxon>Pterygota</taxon>
        <taxon>Neoptera</taxon>
        <taxon>Endopterygota</taxon>
        <taxon>Diptera</taxon>
        <taxon>Brachycera</taxon>
        <taxon>Muscomorpha</taxon>
        <taxon>Ephydroidea</taxon>
        <taxon>Drosophilidae</taxon>
        <taxon>Drosophila</taxon>
        <taxon>Sophophora</taxon>
    </lineage>
</organism>
<dbReference type="PROSITE" id="PS50005">
    <property type="entry name" value="TPR"/>
    <property type="match status" value="1"/>
</dbReference>
<dbReference type="PROSITE" id="PS50072">
    <property type="entry name" value="CSA_PPIASE_2"/>
    <property type="match status" value="1"/>
</dbReference>
<dbReference type="EMBL" id="CH902618">
    <property type="protein sequence ID" value="EDV39127.1"/>
    <property type="molecule type" value="Genomic_DNA"/>
</dbReference>
<dbReference type="GO" id="GO:0005829">
    <property type="term" value="C:cytosol"/>
    <property type="evidence" value="ECO:0007669"/>
    <property type="project" value="EnsemblMetazoa"/>
</dbReference>
<dbReference type="OrthoDB" id="407558at2759"/>
<gene>
    <name evidence="5" type="primary">Dana\GF25145</name>
    <name evidence="5" type="synonym">dana_GLEANR_9823</name>
    <name evidence="5" type="ORF">GF25145</name>
</gene>
<dbReference type="AlphaFoldDB" id="B3MAB3"/>
<dbReference type="PhylomeDB" id="B3MAB3"/>
<dbReference type="OMA" id="EMEQNCN"/>
<dbReference type="PRINTS" id="PR00153">
    <property type="entry name" value="CSAPPISMRASE"/>
</dbReference>